<keyword evidence="6" id="KW-1185">Reference proteome</keyword>
<keyword evidence="3" id="KW-0963">Cytoplasm</keyword>
<dbReference type="RefSeq" id="WP_130410909.1">
    <property type="nucleotide sequence ID" value="NZ_SHKX01000010.1"/>
</dbReference>
<proteinExistence type="predicted"/>
<evidence type="ECO:0000256" key="1">
    <source>
        <dbReference type="ARBA" id="ARBA00004496"/>
    </source>
</evidence>
<dbReference type="PANTHER" id="PTHR22617:SF45">
    <property type="entry name" value="CHEMOTAXIS PROTEIN CHEW"/>
    <property type="match status" value="1"/>
</dbReference>
<dbReference type="InterPro" id="IPR039315">
    <property type="entry name" value="CheW"/>
</dbReference>
<comment type="subcellular location">
    <subcellularLocation>
        <location evidence="1">Cytoplasm</location>
    </subcellularLocation>
</comment>
<dbReference type="Gene3D" id="2.30.30.40">
    <property type="entry name" value="SH3 Domains"/>
    <property type="match status" value="1"/>
</dbReference>
<dbReference type="GO" id="GO:0007165">
    <property type="term" value="P:signal transduction"/>
    <property type="evidence" value="ECO:0007669"/>
    <property type="project" value="InterPro"/>
</dbReference>
<evidence type="ECO:0000313" key="5">
    <source>
        <dbReference type="EMBL" id="RZU47687.1"/>
    </source>
</evidence>
<dbReference type="SUPFAM" id="SSF50341">
    <property type="entry name" value="CheW-like"/>
    <property type="match status" value="1"/>
</dbReference>
<feature type="domain" description="CheW-like" evidence="4">
    <location>
        <begin position="80"/>
        <end position="221"/>
    </location>
</feature>
<evidence type="ECO:0000256" key="3">
    <source>
        <dbReference type="ARBA" id="ARBA00022490"/>
    </source>
</evidence>
<dbReference type="PROSITE" id="PS50851">
    <property type="entry name" value="CHEW"/>
    <property type="match status" value="1"/>
</dbReference>
<evidence type="ECO:0000259" key="4">
    <source>
        <dbReference type="PROSITE" id="PS50851"/>
    </source>
</evidence>
<protein>
    <recommendedName>
        <fullName evidence="2">Chemotaxis protein CheW</fullName>
    </recommendedName>
</protein>
<dbReference type="OrthoDB" id="21516at2"/>
<dbReference type="EMBL" id="SHKX01000010">
    <property type="protein sequence ID" value="RZU47687.1"/>
    <property type="molecule type" value="Genomic_DNA"/>
</dbReference>
<organism evidence="5 6">
    <name type="scientific">Fluviicoccus keumensis</name>
    <dbReference type="NCBI Taxonomy" id="1435465"/>
    <lineage>
        <taxon>Bacteria</taxon>
        <taxon>Pseudomonadati</taxon>
        <taxon>Pseudomonadota</taxon>
        <taxon>Gammaproteobacteria</taxon>
        <taxon>Moraxellales</taxon>
        <taxon>Moraxellaceae</taxon>
        <taxon>Fluviicoccus</taxon>
    </lineage>
</organism>
<gene>
    <name evidence="5" type="ORF">EV700_0654</name>
</gene>
<reference evidence="5 6" key="1">
    <citation type="submission" date="2019-02" db="EMBL/GenBank/DDBJ databases">
        <title>Genomic Encyclopedia of Type Strains, Phase IV (KMG-IV): sequencing the most valuable type-strain genomes for metagenomic binning, comparative biology and taxonomic classification.</title>
        <authorList>
            <person name="Goeker M."/>
        </authorList>
    </citation>
    <scope>NUCLEOTIDE SEQUENCE [LARGE SCALE GENOMIC DNA]</scope>
    <source>
        <strain evidence="5 6">DSM 105135</strain>
    </source>
</reference>
<accession>A0A4Q7ZAR2</accession>
<dbReference type="PANTHER" id="PTHR22617">
    <property type="entry name" value="CHEMOTAXIS SENSOR HISTIDINE KINASE-RELATED"/>
    <property type="match status" value="1"/>
</dbReference>
<name>A0A4Q7ZAR2_9GAMM</name>
<dbReference type="Gene3D" id="2.40.50.180">
    <property type="entry name" value="CheA-289, Domain 4"/>
    <property type="match status" value="1"/>
</dbReference>
<dbReference type="InterPro" id="IPR002545">
    <property type="entry name" value="CheW-lke_dom"/>
</dbReference>
<dbReference type="Proteomes" id="UP000292423">
    <property type="component" value="Unassembled WGS sequence"/>
</dbReference>
<dbReference type="GO" id="GO:0005829">
    <property type="term" value="C:cytosol"/>
    <property type="evidence" value="ECO:0007669"/>
    <property type="project" value="TreeGrafter"/>
</dbReference>
<dbReference type="InterPro" id="IPR036061">
    <property type="entry name" value="CheW-like_dom_sf"/>
</dbReference>
<sequence length="224" mass="24176">MMPRLPVAAATEMASLDDCWNRIGIRGDRSCPQLERHVHCHHCDVHAEAAKRILDLYPLYGLSEAEAGAESARVAPDAAVAKVLIFRLGEEWLALPLALLSEVIPAEAIHALPHRRSSTLLGVTNVHGVLAACLSLADILGIDRPATPVPGRRGIARLLVLAQNGEGGVVCPVDEVDSIQGMPVTGLEASGDGKCTRALFRWKEHGVRLLDESLLWQAMRRSLT</sequence>
<evidence type="ECO:0000313" key="6">
    <source>
        <dbReference type="Proteomes" id="UP000292423"/>
    </source>
</evidence>
<dbReference type="GO" id="GO:0006935">
    <property type="term" value="P:chemotaxis"/>
    <property type="evidence" value="ECO:0007669"/>
    <property type="project" value="InterPro"/>
</dbReference>
<dbReference type="Pfam" id="PF01584">
    <property type="entry name" value="CheW"/>
    <property type="match status" value="1"/>
</dbReference>
<comment type="caution">
    <text evidence="5">The sequence shown here is derived from an EMBL/GenBank/DDBJ whole genome shotgun (WGS) entry which is preliminary data.</text>
</comment>
<dbReference type="AlphaFoldDB" id="A0A4Q7ZAR2"/>
<evidence type="ECO:0000256" key="2">
    <source>
        <dbReference type="ARBA" id="ARBA00021483"/>
    </source>
</evidence>